<name>A0A4R4ELS9_9BACL</name>
<sequence>MEHSITIHSPQAQLAATLHIPEHESKDLLVQNGSWPIIIICHGFIGTRIGVNRLFVKAARHLSSLGFKVLRFDYGGCGESTGDYGASGLDELIIQTRSVLDYAISLEHVDPDRVILLGHSLGGASALLTAARDSRVKKLVMWSAVAYPHHDLVNIVGREEYARLTSTSVLDHNGYGFTQRFFKSLASEQPLIQLRKYDGDVLVVHGTGDEVIPVDYAPLYQNHFALRSTGSCELHLVQQADHTYSSQCSVNELLQVTGEWLIRMIAPQEGWYDWNI</sequence>
<proteinExistence type="predicted"/>
<dbReference type="GO" id="GO:0052689">
    <property type="term" value="F:carboxylic ester hydrolase activity"/>
    <property type="evidence" value="ECO:0007669"/>
    <property type="project" value="TreeGrafter"/>
</dbReference>
<keyword evidence="2" id="KW-0378">Hydrolase</keyword>
<dbReference type="InterPro" id="IPR053145">
    <property type="entry name" value="AB_hydrolase_Est10"/>
</dbReference>
<dbReference type="PANTHER" id="PTHR43265:SF1">
    <property type="entry name" value="ESTERASE ESTD"/>
    <property type="match status" value="1"/>
</dbReference>
<dbReference type="SUPFAM" id="SSF53474">
    <property type="entry name" value="alpha/beta-Hydrolases"/>
    <property type="match status" value="1"/>
</dbReference>
<evidence type="ECO:0000259" key="1">
    <source>
        <dbReference type="Pfam" id="PF00561"/>
    </source>
</evidence>
<keyword evidence="3" id="KW-1185">Reference proteome</keyword>
<accession>A0A4R4ELS9</accession>
<dbReference type="InterPro" id="IPR000073">
    <property type="entry name" value="AB_hydrolase_1"/>
</dbReference>
<organism evidence="2 3">
    <name type="scientific">Paenibacillus albiflavus</name>
    <dbReference type="NCBI Taxonomy" id="2545760"/>
    <lineage>
        <taxon>Bacteria</taxon>
        <taxon>Bacillati</taxon>
        <taxon>Bacillota</taxon>
        <taxon>Bacilli</taxon>
        <taxon>Bacillales</taxon>
        <taxon>Paenibacillaceae</taxon>
        <taxon>Paenibacillus</taxon>
    </lineage>
</organism>
<dbReference type="Proteomes" id="UP000295418">
    <property type="component" value="Unassembled WGS sequence"/>
</dbReference>
<dbReference type="OrthoDB" id="9780269at2"/>
<evidence type="ECO:0000313" key="2">
    <source>
        <dbReference type="EMBL" id="TCZ80989.1"/>
    </source>
</evidence>
<dbReference type="PANTHER" id="PTHR43265">
    <property type="entry name" value="ESTERASE ESTD"/>
    <property type="match status" value="1"/>
</dbReference>
<reference evidence="2 3" key="1">
    <citation type="submission" date="2019-03" db="EMBL/GenBank/DDBJ databases">
        <authorList>
            <person name="Kim M.K.M."/>
        </authorList>
    </citation>
    <scope>NUCLEOTIDE SEQUENCE [LARGE SCALE GENOMIC DNA]</scope>
    <source>
        <strain evidence="2 3">18JY21-1</strain>
    </source>
</reference>
<dbReference type="InterPro" id="IPR029058">
    <property type="entry name" value="AB_hydrolase_fold"/>
</dbReference>
<dbReference type="AlphaFoldDB" id="A0A4R4ELS9"/>
<protein>
    <submittedName>
        <fullName evidence="2">Alpha/beta fold hydrolase</fullName>
    </submittedName>
</protein>
<comment type="caution">
    <text evidence="2">The sequence shown here is derived from an EMBL/GenBank/DDBJ whole genome shotgun (WGS) entry which is preliminary data.</text>
</comment>
<dbReference type="Gene3D" id="3.40.50.1820">
    <property type="entry name" value="alpha/beta hydrolase"/>
    <property type="match status" value="1"/>
</dbReference>
<dbReference type="Pfam" id="PF00561">
    <property type="entry name" value="Abhydrolase_1"/>
    <property type="match status" value="1"/>
</dbReference>
<evidence type="ECO:0000313" key="3">
    <source>
        <dbReference type="Proteomes" id="UP000295418"/>
    </source>
</evidence>
<dbReference type="RefSeq" id="WP_132415836.1">
    <property type="nucleotide sequence ID" value="NZ_SKFG01000001.1"/>
</dbReference>
<feature type="domain" description="AB hydrolase-1" evidence="1">
    <location>
        <begin position="36"/>
        <end position="148"/>
    </location>
</feature>
<dbReference type="EMBL" id="SKFG01000001">
    <property type="protein sequence ID" value="TCZ80989.1"/>
    <property type="molecule type" value="Genomic_DNA"/>
</dbReference>
<gene>
    <name evidence="2" type="ORF">E0485_01520</name>
</gene>